<evidence type="ECO:0000313" key="14">
    <source>
        <dbReference type="Proteomes" id="UP001144205"/>
    </source>
</evidence>
<keyword evidence="7" id="KW-0972">Capsule biogenesis/degradation</keyword>
<feature type="transmembrane region" description="Helical" evidence="11">
    <location>
        <begin position="37"/>
        <end position="59"/>
    </location>
</feature>
<proteinExistence type="inferred from homology"/>
<reference evidence="13" key="1">
    <citation type="journal article" date="2023" name="Int. J. Syst. Evol. Microbiol.">
        <title>Sinisalibacter aestuarii sp. nov., isolated from estuarine sediment of the Arakawa River.</title>
        <authorList>
            <person name="Arafat S.T."/>
            <person name="Hirano S."/>
            <person name="Sato A."/>
            <person name="Takeuchi K."/>
            <person name="Yasuda T."/>
            <person name="Terahara T."/>
            <person name="Hamada M."/>
            <person name="Kobayashi T."/>
        </authorList>
    </citation>
    <scope>NUCLEOTIDE SEQUENCE</scope>
    <source>
        <strain evidence="13">B-399</strain>
    </source>
</reference>
<keyword evidence="5" id="KW-0762">Sugar transport</keyword>
<keyword evidence="9" id="KW-0625">Polysaccharide transport</keyword>
<comment type="subcellular location">
    <subcellularLocation>
        <location evidence="11">Cell inner membrane</location>
        <topology evidence="11">Multi-pass membrane protein</topology>
    </subcellularLocation>
    <subcellularLocation>
        <location evidence="1">Cell membrane</location>
        <topology evidence="1">Multi-pass membrane protein</topology>
    </subcellularLocation>
</comment>
<sequence>MDGTLSPVKARRFPTLRAITALLLREMATTYGRSPGGYAWAVLEPVAALAVLSVAFSIAFASPALGSNFPLFYATGYLPFMMYSQLSAKIGQAIRFSKPLLFYPAATYSDALFARWILGVLTHLSIFVIVLTGIVQIFGLTPILNIPALVNAVAMAALLALGVGTLNCFLSSMFPVWEQVWVIVNRPFFIISGVFFLFENMPEPVRALLWFNPLAHVIGEMRRAVYASYDGAFVSPVYVYSVALGSLILGLVFLNRYHRVILNER</sequence>
<feature type="transmembrane region" description="Helical" evidence="11">
    <location>
        <begin position="237"/>
        <end position="255"/>
    </location>
</feature>
<dbReference type="InterPro" id="IPR047817">
    <property type="entry name" value="ABC2_TM_bact-type"/>
</dbReference>
<feature type="transmembrane region" description="Helical" evidence="11">
    <location>
        <begin position="124"/>
        <end position="146"/>
    </location>
</feature>
<dbReference type="PROSITE" id="PS51012">
    <property type="entry name" value="ABC_TM2"/>
    <property type="match status" value="1"/>
</dbReference>
<evidence type="ECO:0000256" key="5">
    <source>
        <dbReference type="ARBA" id="ARBA00022597"/>
    </source>
</evidence>
<dbReference type="RefSeq" id="WP_281842661.1">
    <property type="nucleotide sequence ID" value="NZ_BROH01000007.1"/>
</dbReference>
<keyword evidence="3 11" id="KW-0813">Transport</keyword>
<dbReference type="EMBL" id="BROH01000007">
    <property type="protein sequence ID" value="GKY88622.1"/>
    <property type="molecule type" value="Genomic_DNA"/>
</dbReference>
<dbReference type="Proteomes" id="UP001144205">
    <property type="component" value="Unassembled WGS sequence"/>
</dbReference>
<accession>A0ABQ5LUF8</accession>
<gene>
    <name evidence="13" type="primary">rkpT1_2</name>
    <name evidence="13" type="ORF">STA1M1_24910</name>
</gene>
<evidence type="ECO:0000256" key="8">
    <source>
        <dbReference type="ARBA" id="ARBA00022989"/>
    </source>
</evidence>
<evidence type="ECO:0000256" key="2">
    <source>
        <dbReference type="ARBA" id="ARBA00007783"/>
    </source>
</evidence>
<dbReference type="PANTHER" id="PTHR30413:SF10">
    <property type="entry name" value="CAPSULE POLYSACCHARIDE EXPORT INNER-MEMBRANE PROTEIN CTRC"/>
    <property type="match status" value="1"/>
</dbReference>
<evidence type="ECO:0000256" key="11">
    <source>
        <dbReference type="RuleBase" id="RU361157"/>
    </source>
</evidence>
<feature type="transmembrane region" description="Helical" evidence="11">
    <location>
        <begin position="71"/>
        <end position="88"/>
    </location>
</feature>
<evidence type="ECO:0000256" key="6">
    <source>
        <dbReference type="ARBA" id="ARBA00022692"/>
    </source>
</evidence>
<evidence type="ECO:0000259" key="12">
    <source>
        <dbReference type="PROSITE" id="PS51012"/>
    </source>
</evidence>
<feature type="transmembrane region" description="Helical" evidence="11">
    <location>
        <begin position="153"/>
        <end position="174"/>
    </location>
</feature>
<feature type="domain" description="ABC transmembrane type-2" evidence="12">
    <location>
        <begin position="36"/>
        <end position="257"/>
    </location>
</feature>
<keyword evidence="6 11" id="KW-0812">Transmembrane</keyword>
<comment type="caution">
    <text evidence="13">The sequence shown here is derived from an EMBL/GenBank/DDBJ whole genome shotgun (WGS) entry which is preliminary data.</text>
</comment>
<name>A0ABQ5LUF8_9RHOB</name>
<dbReference type="PANTHER" id="PTHR30413">
    <property type="entry name" value="INNER MEMBRANE TRANSPORT PERMEASE"/>
    <property type="match status" value="1"/>
</dbReference>
<dbReference type="PRINTS" id="PR00164">
    <property type="entry name" value="ABC2TRNSPORT"/>
</dbReference>
<dbReference type="InterPro" id="IPR000412">
    <property type="entry name" value="ABC_2_transport"/>
</dbReference>
<keyword evidence="8 11" id="KW-1133">Transmembrane helix</keyword>
<evidence type="ECO:0000256" key="10">
    <source>
        <dbReference type="ARBA" id="ARBA00023136"/>
    </source>
</evidence>
<dbReference type="InterPro" id="IPR013525">
    <property type="entry name" value="ABC2_TM"/>
</dbReference>
<evidence type="ECO:0000256" key="1">
    <source>
        <dbReference type="ARBA" id="ARBA00004651"/>
    </source>
</evidence>
<evidence type="ECO:0000256" key="3">
    <source>
        <dbReference type="ARBA" id="ARBA00022448"/>
    </source>
</evidence>
<keyword evidence="4 11" id="KW-1003">Cell membrane</keyword>
<keyword evidence="10 11" id="KW-0472">Membrane</keyword>
<protein>
    <recommendedName>
        <fullName evidence="11">Transport permease protein</fullName>
    </recommendedName>
</protein>
<evidence type="ECO:0000256" key="7">
    <source>
        <dbReference type="ARBA" id="ARBA00022903"/>
    </source>
</evidence>
<evidence type="ECO:0000313" key="13">
    <source>
        <dbReference type="EMBL" id="GKY88622.1"/>
    </source>
</evidence>
<feature type="transmembrane region" description="Helical" evidence="11">
    <location>
        <begin position="180"/>
        <end position="198"/>
    </location>
</feature>
<evidence type="ECO:0000256" key="9">
    <source>
        <dbReference type="ARBA" id="ARBA00023047"/>
    </source>
</evidence>
<organism evidence="13 14">
    <name type="scientific">Sinisalibacter aestuarii</name>
    <dbReference type="NCBI Taxonomy" id="2949426"/>
    <lineage>
        <taxon>Bacteria</taxon>
        <taxon>Pseudomonadati</taxon>
        <taxon>Pseudomonadota</taxon>
        <taxon>Alphaproteobacteria</taxon>
        <taxon>Rhodobacterales</taxon>
        <taxon>Roseobacteraceae</taxon>
        <taxon>Sinisalibacter</taxon>
    </lineage>
</organism>
<dbReference type="Pfam" id="PF01061">
    <property type="entry name" value="ABC2_membrane"/>
    <property type="match status" value="1"/>
</dbReference>
<keyword evidence="14" id="KW-1185">Reference proteome</keyword>
<comment type="similarity">
    <text evidence="2 11">Belongs to the ABC-2 integral membrane protein family.</text>
</comment>
<evidence type="ECO:0000256" key="4">
    <source>
        <dbReference type="ARBA" id="ARBA00022475"/>
    </source>
</evidence>